<evidence type="ECO:0000313" key="11">
    <source>
        <dbReference type="Proteomes" id="UP000719267"/>
    </source>
</evidence>
<evidence type="ECO:0000256" key="2">
    <source>
        <dbReference type="ARBA" id="ARBA00012438"/>
    </source>
</evidence>
<dbReference type="InterPro" id="IPR003594">
    <property type="entry name" value="HATPase_dom"/>
</dbReference>
<proteinExistence type="predicted"/>
<accession>A0ABS6W4Q5</accession>
<dbReference type="InterPro" id="IPR050351">
    <property type="entry name" value="BphY/WalK/GraS-like"/>
</dbReference>
<dbReference type="CDD" id="cd00082">
    <property type="entry name" value="HisKA"/>
    <property type="match status" value="1"/>
</dbReference>
<keyword evidence="3" id="KW-0808">Transferase</keyword>
<dbReference type="Pfam" id="PF02518">
    <property type="entry name" value="HATPase_c"/>
    <property type="match status" value="1"/>
</dbReference>
<gene>
    <name evidence="10" type="ORF">KW502_13580</name>
</gene>
<dbReference type="PANTHER" id="PTHR42878:SF7">
    <property type="entry name" value="SENSOR HISTIDINE KINASE GLRK"/>
    <property type="match status" value="1"/>
</dbReference>
<dbReference type="EMBL" id="JAHWDF010000018">
    <property type="protein sequence ID" value="MBW2962820.1"/>
    <property type="molecule type" value="Genomic_DNA"/>
</dbReference>
<comment type="catalytic activity">
    <reaction evidence="1">
        <text>ATP + protein L-histidine = ADP + protein N-phospho-L-histidine.</text>
        <dbReference type="EC" id="2.7.13.3"/>
    </reaction>
</comment>
<keyword evidence="4" id="KW-0547">Nucleotide-binding</keyword>
<keyword evidence="8" id="KW-0175">Coiled coil</keyword>
<evidence type="ECO:0000256" key="7">
    <source>
        <dbReference type="ARBA" id="ARBA00023012"/>
    </source>
</evidence>
<dbReference type="InterPro" id="IPR005467">
    <property type="entry name" value="His_kinase_dom"/>
</dbReference>
<comment type="caution">
    <text evidence="10">The sequence shown here is derived from an EMBL/GenBank/DDBJ whole genome shotgun (WGS) entry which is preliminary data.</text>
</comment>
<keyword evidence="5" id="KW-0418">Kinase</keyword>
<organism evidence="10 11">
    <name type="scientific">Mesonia aestuariivivens</name>
    <dbReference type="NCBI Taxonomy" id="2796128"/>
    <lineage>
        <taxon>Bacteria</taxon>
        <taxon>Pseudomonadati</taxon>
        <taxon>Bacteroidota</taxon>
        <taxon>Flavobacteriia</taxon>
        <taxon>Flavobacteriales</taxon>
        <taxon>Flavobacteriaceae</taxon>
        <taxon>Mesonia</taxon>
    </lineage>
</organism>
<evidence type="ECO:0000259" key="9">
    <source>
        <dbReference type="PROSITE" id="PS50109"/>
    </source>
</evidence>
<dbReference type="Proteomes" id="UP000719267">
    <property type="component" value="Unassembled WGS sequence"/>
</dbReference>
<evidence type="ECO:0000256" key="6">
    <source>
        <dbReference type="ARBA" id="ARBA00022840"/>
    </source>
</evidence>
<dbReference type="EC" id="2.7.13.3" evidence="2"/>
<evidence type="ECO:0000256" key="3">
    <source>
        <dbReference type="ARBA" id="ARBA00022679"/>
    </source>
</evidence>
<keyword evidence="6" id="KW-0067">ATP-binding</keyword>
<feature type="coiled-coil region" evidence="8">
    <location>
        <begin position="52"/>
        <end position="79"/>
    </location>
</feature>
<sequence length="343" mass="39942">MSSLLNRQIRKFLPQEFAEDERIQNFLEAVKKSYLIQEEQFNMLQRAMQISSEELFEANQKLQEESKAQQEILNSLNLVIQSLQLKKPEKNKNLEVIDLANYLKDQSEELNRISKDQELLLKNLEQKNEILSDYAHMVSHDLKSPLRSINTLINFILEDNPKLAENSKEYLDLILKNLEKMDALISGILNYSTLEENQLNAEKIDLNKLLKAIKQSIYKPPNVKIKIYDNFPVITGDKIRIQQLFQNIIQNAIKSIDKGEGIIKIDFLDKLSFWEFSIQDNGRGIPKHQFEKIFKIFEKIDDNNNSTGIGLSIVKKIIDFYGGKIWLESKLDQGTTFFFTLPK</sequence>
<keyword evidence="7" id="KW-0902">Two-component regulatory system</keyword>
<dbReference type="PROSITE" id="PS50109">
    <property type="entry name" value="HIS_KIN"/>
    <property type="match status" value="1"/>
</dbReference>
<keyword evidence="11" id="KW-1185">Reference proteome</keyword>
<dbReference type="SMART" id="SM00388">
    <property type="entry name" value="HisKA"/>
    <property type="match status" value="1"/>
</dbReference>
<feature type="domain" description="Histidine kinase" evidence="9">
    <location>
        <begin position="137"/>
        <end position="343"/>
    </location>
</feature>
<dbReference type="RefSeq" id="WP_219041103.1">
    <property type="nucleotide sequence ID" value="NZ_JAHWDF010000018.1"/>
</dbReference>
<reference evidence="10 11" key="1">
    <citation type="submission" date="2021-07" db="EMBL/GenBank/DDBJ databases">
        <title>Mesonia aestuariivivens sp. nov., isolated from a tidal flat.</title>
        <authorList>
            <person name="Kim Y.-O."/>
            <person name="Yoon J.-H."/>
        </authorList>
    </citation>
    <scope>NUCLEOTIDE SEQUENCE [LARGE SCALE GENOMIC DNA]</scope>
    <source>
        <strain evidence="10 11">JHPTF-M18</strain>
    </source>
</reference>
<evidence type="ECO:0000256" key="8">
    <source>
        <dbReference type="SAM" id="Coils"/>
    </source>
</evidence>
<dbReference type="SMART" id="SM00387">
    <property type="entry name" value="HATPase_c"/>
    <property type="match status" value="1"/>
</dbReference>
<name>A0ABS6W4Q5_9FLAO</name>
<evidence type="ECO:0000256" key="5">
    <source>
        <dbReference type="ARBA" id="ARBA00022777"/>
    </source>
</evidence>
<evidence type="ECO:0000256" key="4">
    <source>
        <dbReference type="ARBA" id="ARBA00022741"/>
    </source>
</evidence>
<dbReference type="InterPro" id="IPR003661">
    <property type="entry name" value="HisK_dim/P_dom"/>
</dbReference>
<dbReference type="Pfam" id="PF00512">
    <property type="entry name" value="HisKA"/>
    <property type="match status" value="1"/>
</dbReference>
<dbReference type="PANTHER" id="PTHR42878">
    <property type="entry name" value="TWO-COMPONENT HISTIDINE KINASE"/>
    <property type="match status" value="1"/>
</dbReference>
<evidence type="ECO:0000313" key="10">
    <source>
        <dbReference type="EMBL" id="MBW2962820.1"/>
    </source>
</evidence>
<evidence type="ECO:0000256" key="1">
    <source>
        <dbReference type="ARBA" id="ARBA00000085"/>
    </source>
</evidence>
<protein>
    <recommendedName>
        <fullName evidence="2">histidine kinase</fullName>
        <ecNumber evidence="2">2.7.13.3</ecNumber>
    </recommendedName>
</protein>